<reference evidence="3" key="1">
    <citation type="submission" date="2006-10" db="EMBL/GenBank/DDBJ databases">
        <authorList>
            <person name="Amadeo P."/>
            <person name="Zhao Q."/>
            <person name="Wortman J."/>
            <person name="Fraser-Liggett C."/>
            <person name="Carlton J."/>
        </authorList>
    </citation>
    <scope>NUCLEOTIDE SEQUENCE</scope>
    <source>
        <strain evidence="3">G3</strain>
    </source>
</reference>
<dbReference type="InParanoid" id="A2ETL1"/>
<dbReference type="VEuPathDB" id="TrichDB:TVAGG3_0403930"/>
<dbReference type="RefSeq" id="XP_001316202.1">
    <property type="nucleotide sequence ID" value="XM_001316167.1"/>
</dbReference>
<keyword evidence="2" id="KW-0812">Transmembrane</keyword>
<dbReference type="PANTHER" id="PTHR46155">
    <property type="entry name" value="BIFUNCTIONAL INHIBITOR/LIPID-TRANSFER PROTEIN/SEED STORAGE 2S ALBUMIN SUPERFAMILY PROTEIN"/>
    <property type="match status" value="1"/>
</dbReference>
<organism evidence="3 4">
    <name type="scientific">Trichomonas vaginalis (strain ATCC PRA-98 / G3)</name>
    <dbReference type="NCBI Taxonomy" id="412133"/>
    <lineage>
        <taxon>Eukaryota</taxon>
        <taxon>Metamonada</taxon>
        <taxon>Parabasalia</taxon>
        <taxon>Trichomonadida</taxon>
        <taxon>Trichomonadidae</taxon>
        <taxon>Trichomonas</taxon>
    </lineage>
</organism>
<keyword evidence="2" id="KW-0472">Membrane</keyword>
<dbReference type="AlphaFoldDB" id="A2ETL1"/>
<feature type="compositionally biased region" description="Basic and acidic residues" evidence="1">
    <location>
        <begin position="240"/>
        <end position="251"/>
    </location>
</feature>
<feature type="region of interest" description="Disordered" evidence="1">
    <location>
        <begin position="170"/>
        <end position="199"/>
    </location>
</feature>
<keyword evidence="4" id="KW-1185">Reference proteome</keyword>
<dbReference type="VEuPathDB" id="TrichDB:TVAG_195720"/>
<accession>A2ETL1</accession>
<name>A2ETL1_TRIV3</name>
<feature type="region of interest" description="Disordered" evidence="1">
    <location>
        <begin position="236"/>
        <end position="299"/>
    </location>
</feature>
<evidence type="ECO:0000256" key="2">
    <source>
        <dbReference type="SAM" id="Phobius"/>
    </source>
</evidence>
<dbReference type="Proteomes" id="UP000001542">
    <property type="component" value="Unassembled WGS sequence"/>
</dbReference>
<evidence type="ECO:0000256" key="1">
    <source>
        <dbReference type="SAM" id="MobiDB-lite"/>
    </source>
</evidence>
<protein>
    <recommendedName>
        <fullName evidence="5">Bap-like</fullName>
    </recommendedName>
</protein>
<feature type="transmembrane region" description="Helical" evidence="2">
    <location>
        <begin position="207"/>
        <end position="230"/>
    </location>
</feature>
<evidence type="ECO:0000313" key="3">
    <source>
        <dbReference type="EMBL" id="EAY03979.1"/>
    </source>
</evidence>
<keyword evidence="2" id="KW-1133">Transmembrane helix</keyword>
<dbReference type="EMBL" id="DS113488">
    <property type="protein sequence ID" value="EAY03979.1"/>
    <property type="molecule type" value="Genomic_DNA"/>
</dbReference>
<sequence length="299" mass="32753">MAPPHRIDDTPISQTDEITVTESPKDFNVFFKIPDDYKYGPHNLNVQGFDVNGEKTSNTNIKFVIQNPPKIISISLEKERVQPGHVLRFSGIVRDPDLNNTLKFIGRIDSAADEIVHRMVADSTEQEFAFEYIVDADIEVGEHEFIVKVVDDDDYSSGVATVGFTVYKPSKEETEGGNGGGINGPGKDDSSSAITNTTTKKSSTKGLIAGIVIVGIILVVLIIVAVILFMKSRGVNSAPKDQDSVSDHSDLEEKETEIMTASTVTPDEIATRDNPLFSSNEINNDGDPFSDEFEEQQQV</sequence>
<proteinExistence type="predicted"/>
<feature type="compositionally biased region" description="Acidic residues" evidence="1">
    <location>
        <begin position="288"/>
        <end position="299"/>
    </location>
</feature>
<evidence type="ECO:0000313" key="4">
    <source>
        <dbReference type="Proteomes" id="UP000001542"/>
    </source>
</evidence>
<dbReference type="KEGG" id="tva:4761828"/>
<gene>
    <name evidence="3" type="ORF">TVAG_195720</name>
</gene>
<dbReference type="PANTHER" id="PTHR46155:SF1">
    <property type="entry name" value="BIFUNCTIONAL INHIBITOR_LIPID-TRANSFER PROTEIN_SEED STORAGE 2S ALBUMIN SUPERFAMILY PROTEIN"/>
    <property type="match status" value="1"/>
</dbReference>
<evidence type="ECO:0008006" key="5">
    <source>
        <dbReference type="Google" id="ProtNLM"/>
    </source>
</evidence>
<reference evidence="3" key="2">
    <citation type="journal article" date="2007" name="Science">
        <title>Draft genome sequence of the sexually transmitted pathogen Trichomonas vaginalis.</title>
        <authorList>
            <person name="Carlton J.M."/>
            <person name="Hirt R.P."/>
            <person name="Silva J.C."/>
            <person name="Delcher A.L."/>
            <person name="Schatz M."/>
            <person name="Zhao Q."/>
            <person name="Wortman J.R."/>
            <person name="Bidwell S.L."/>
            <person name="Alsmark U.C.M."/>
            <person name="Besteiro S."/>
            <person name="Sicheritz-Ponten T."/>
            <person name="Noel C.J."/>
            <person name="Dacks J.B."/>
            <person name="Foster P.G."/>
            <person name="Simillion C."/>
            <person name="Van de Peer Y."/>
            <person name="Miranda-Saavedra D."/>
            <person name="Barton G.J."/>
            <person name="Westrop G.D."/>
            <person name="Mueller S."/>
            <person name="Dessi D."/>
            <person name="Fiori P.L."/>
            <person name="Ren Q."/>
            <person name="Paulsen I."/>
            <person name="Zhang H."/>
            <person name="Bastida-Corcuera F.D."/>
            <person name="Simoes-Barbosa A."/>
            <person name="Brown M.T."/>
            <person name="Hayes R.D."/>
            <person name="Mukherjee M."/>
            <person name="Okumura C.Y."/>
            <person name="Schneider R."/>
            <person name="Smith A.J."/>
            <person name="Vanacova S."/>
            <person name="Villalvazo M."/>
            <person name="Haas B.J."/>
            <person name="Pertea M."/>
            <person name="Feldblyum T.V."/>
            <person name="Utterback T.R."/>
            <person name="Shu C.L."/>
            <person name="Osoegawa K."/>
            <person name="de Jong P.J."/>
            <person name="Hrdy I."/>
            <person name="Horvathova L."/>
            <person name="Zubacova Z."/>
            <person name="Dolezal P."/>
            <person name="Malik S.B."/>
            <person name="Logsdon J.M. Jr."/>
            <person name="Henze K."/>
            <person name="Gupta A."/>
            <person name="Wang C.C."/>
            <person name="Dunne R.L."/>
            <person name="Upcroft J.A."/>
            <person name="Upcroft P."/>
            <person name="White O."/>
            <person name="Salzberg S.L."/>
            <person name="Tang P."/>
            <person name="Chiu C.-H."/>
            <person name="Lee Y.-S."/>
            <person name="Embley T.M."/>
            <person name="Coombs G.H."/>
            <person name="Mottram J.C."/>
            <person name="Tachezy J."/>
            <person name="Fraser-Liggett C.M."/>
            <person name="Johnson P.J."/>
        </authorList>
    </citation>
    <scope>NUCLEOTIDE SEQUENCE [LARGE SCALE GENOMIC DNA]</scope>
    <source>
        <strain evidence="3">G3</strain>
    </source>
</reference>